<feature type="transmembrane region" description="Helical" evidence="6">
    <location>
        <begin position="159"/>
        <end position="180"/>
    </location>
</feature>
<dbReference type="AlphaFoldDB" id="A0A6J6CS11"/>
<evidence type="ECO:0000313" key="8">
    <source>
        <dbReference type="EMBL" id="CAB4554087.1"/>
    </source>
</evidence>
<evidence type="ECO:0000259" key="7">
    <source>
        <dbReference type="Pfam" id="PF02683"/>
    </source>
</evidence>
<feature type="transmembrane region" description="Helical" evidence="6">
    <location>
        <begin position="201"/>
        <end position="217"/>
    </location>
</feature>
<organism evidence="8">
    <name type="scientific">freshwater metagenome</name>
    <dbReference type="NCBI Taxonomy" id="449393"/>
    <lineage>
        <taxon>unclassified sequences</taxon>
        <taxon>metagenomes</taxon>
        <taxon>ecological metagenomes</taxon>
    </lineage>
</organism>
<dbReference type="Pfam" id="PF02683">
    <property type="entry name" value="DsbD_TM"/>
    <property type="match status" value="1"/>
</dbReference>
<comment type="subcellular location">
    <subcellularLocation>
        <location evidence="1">Membrane</location>
        <topology evidence="1">Multi-pass membrane protein</topology>
    </subcellularLocation>
</comment>
<keyword evidence="4 6" id="KW-1133">Transmembrane helix</keyword>
<evidence type="ECO:0000256" key="6">
    <source>
        <dbReference type="SAM" id="Phobius"/>
    </source>
</evidence>
<feature type="transmembrane region" description="Helical" evidence="6">
    <location>
        <begin position="6"/>
        <end position="33"/>
    </location>
</feature>
<evidence type="ECO:0000256" key="3">
    <source>
        <dbReference type="ARBA" id="ARBA00022692"/>
    </source>
</evidence>
<protein>
    <submittedName>
        <fullName evidence="8">Unannotated protein</fullName>
    </submittedName>
</protein>
<proteinExistence type="inferred from homology"/>
<dbReference type="GO" id="GO:0017004">
    <property type="term" value="P:cytochrome complex assembly"/>
    <property type="evidence" value="ECO:0007669"/>
    <property type="project" value="InterPro"/>
</dbReference>
<keyword evidence="3 6" id="KW-0812">Transmembrane</keyword>
<feature type="domain" description="Cytochrome C biogenesis protein transmembrane" evidence="7">
    <location>
        <begin position="3"/>
        <end position="211"/>
    </location>
</feature>
<dbReference type="GO" id="GO:0016020">
    <property type="term" value="C:membrane"/>
    <property type="evidence" value="ECO:0007669"/>
    <property type="project" value="UniProtKB-SubCell"/>
</dbReference>
<name>A0A6J6CS11_9ZZZZ</name>
<comment type="similarity">
    <text evidence="2">Belongs to the DsbD family.</text>
</comment>
<dbReference type="EMBL" id="CAEZTD010000011">
    <property type="protein sequence ID" value="CAB4554087.1"/>
    <property type="molecule type" value="Genomic_DNA"/>
</dbReference>
<keyword evidence="5 6" id="KW-0472">Membrane</keyword>
<dbReference type="PANTHER" id="PTHR31272:SF9">
    <property type="entry name" value="BLL1027 PROTEIN"/>
    <property type="match status" value="1"/>
</dbReference>
<dbReference type="InterPro" id="IPR051790">
    <property type="entry name" value="Cytochrome_c-biogenesis_DsbD"/>
</dbReference>
<accession>A0A6J6CS11</accession>
<evidence type="ECO:0000256" key="5">
    <source>
        <dbReference type="ARBA" id="ARBA00023136"/>
    </source>
</evidence>
<reference evidence="8" key="1">
    <citation type="submission" date="2020-05" db="EMBL/GenBank/DDBJ databases">
        <authorList>
            <person name="Chiriac C."/>
            <person name="Salcher M."/>
            <person name="Ghai R."/>
            <person name="Kavagutti S V."/>
        </authorList>
    </citation>
    <scope>NUCLEOTIDE SEQUENCE</scope>
</reference>
<evidence type="ECO:0000256" key="4">
    <source>
        <dbReference type="ARBA" id="ARBA00022989"/>
    </source>
</evidence>
<sequence>MTLLALGALVAGILTTLAPCVLPLLPVIVGGSLGSNSAQSRQRAFVISASLGVSVIVFTLLLRATTALIGIPSMTWQWLSGGILVVLGVITVFPSVWDKISARLSLQRISGMSLSRAQERGGLLGAILTGSALGPVFSSCSPFYGYVVVTVLPASFGEGLIYLTAYVIGLCGTLLVLALLGQRVMGKARWLANPDGVFRRVLGIVFVLVGIAIILGLDKDLQTWLIEFSPIRPWELDSGFIPQS</sequence>
<feature type="transmembrane region" description="Helical" evidence="6">
    <location>
        <begin position="45"/>
        <end position="64"/>
    </location>
</feature>
<feature type="transmembrane region" description="Helical" evidence="6">
    <location>
        <begin position="76"/>
        <end position="100"/>
    </location>
</feature>
<dbReference type="PANTHER" id="PTHR31272">
    <property type="entry name" value="CYTOCHROME C-TYPE BIOGENESIS PROTEIN HI_1454-RELATED"/>
    <property type="match status" value="1"/>
</dbReference>
<gene>
    <name evidence="8" type="ORF">UFOPK1591_00256</name>
</gene>
<feature type="transmembrane region" description="Helical" evidence="6">
    <location>
        <begin position="121"/>
        <end position="147"/>
    </location>
</feature>
<evidence type="ECO:0000256" key="1">
    <source>
        <dbReference type="ARBA" id="ARBA00004141"/>
    </source>
</evidence>
<dbReference type="InterPro" id="IPR003834">
    <property type="entry name" value="Cyt_c_assmbl_TM_dom"/>
</dbReference>
<evidence type="ECO:0000256" key="2">
    <source>
        <dbReference type="ARBA" id="ARBA00006143"/>
    </source>
</evidence>